<proteinExistence type="predicted"/>
<sequence length="211" mass="23888">MPRSRKGEPTWELVDHFPVQGHWTEEAYLAINSNRLIELVAGVLEFPPMPTWSHQMIVDFLHQHLKSFVQERHLGLVAFAPLRVRVGVERYREPDVIFCSTTRIKDLTSPAEGADLVIEVVSGSPADRDRDYIDKRKDYAAAGIPEYWIVDPDESRITVLNLSHPSTDYEVEREYHPGSIATSRLLPGFLIDTTACFAAGQLTTNADDSRE</sequence>
<name>A0A1C3ECY6_9PLAN</name>
<dbReference type="PANTHER" id="PTHR34107:SF4">
    <property type="entry name" value="SLL1222 PROTEIN"/>
    <property type="match status" value="1"/>
</dbReference>
<keyword evidence="3" id="KW-1185">Reference proteome</keyword>
<gene>
    <name evidence="2" type="ORF">A6X21_22860</name>
</gene>
<dbReference type="EMBL" id="LYDR01000093">
    <property type="protein sequence ID" value="ODA31091.1"/>
    <property type="molecule type" value="Genomic_DNA"/>
</dbReference>
<evidence type="ECO:0000313" key="3">
    <source>
        <dbReference type="Proteomes" id="UP000094828"/>
    </source>
</evidence>
<dbReference type="CDD" id="cd06260">
    <property type="entry name" value="DUF820-like"/>
    <property type="match status" value="1"/>
</dbReference>
<dbReference type="SUPFAM" id="SSF52980">
    <property type="entry name" value="Restriction endonuclease-like"/>
    <property type="match status" value="1"/>
</dbReference>
<dbReference type="InterPro" id="IPR008538">
    <property type="entry name" value="Uma2"/>
</dbReference>
<dbReference type="InterPro" id="IPR011335">
    <property type="entry name" value="Restrct_endonuc-II-like"/>
</dbReference>
<dbReference type="InterPro" id="IPR012296">
    <property type="entry name" value="Nuclease_put_TT1808"/>
</dbReference>
<evidence type="ECO:0000259" key="1">
    <source>
        <dbReference type="Pfam" id="PF05685"/>
    </source>
</evidence>
<comment type="caution">
    <text evidence="2">The sequence shown here is derived from an EMBL/GenBank/DDBJ whole genome shotgun (WGS) entry which is preliminary data.</text>
</comment>
<dbReference type="Gene3D" id="3.90.1570.10">
    <property type="entry name" value="tt1808, chain A"/>
    <property type="match status" value="1"/>
</dbReference>
<dbReference type="PANTHER" id="PTHR34107">
    <property type="entry name" value="SLL0198 PROTEIN-RELATED"/>
    <property type="match status" value="1"/>
</dbReference>
<organism evidence="2 3">
    <name type="scientific">Planctopirus hydrillae</name>
    <dbReference type="NCBI Taxonomy" id="1841610"/>
    <lineage>
        <taxon>Bacteria</taxon>
        <taxon>Pseudomonadati</taxon>
        <taxon>Planctomycetota</taxon>
        <taxon>Planctomycetia</taxon>
        <taxon>Planctomycetales</taxon>
        <taxon>Planctomycetaceae</taxon>
        <taxon>Planctopirus</taxon>
    </lineage>
</organism>
<dbReference type="STRING" id="1841610.A6X21_22860"/>
<accession>A0A1C3ECY6</accession>
<dbReference type="Proteomes" id="UP000094828">
    <property type="component" value="Unassembled WGS sequence"/>
</dbReference>
<protein>
    <recommendedName>
        <fullName evidence="1">Putative restriction endonuclease domain-containing protein</fullName>
    </recommendedName>
</protein>
<reference evidence="2 3" key="1">
    <citation type="submission" date="2016-05" db="EMBL/GenBank/DDBJ databases">
        <title>Genomic and physiological characterization of Planctopirus sp. isolated from fresh water lake.</title>
        <authorList>
            <person name="Subhash Y."/>
            <person name="Ramana C."/>
        </authorList>
    </citation>
    <scope>NUCLEOTIDE SEQUENCE [LARGE SCALE GENOMIC DNA]</scope>
    <source>
        <strain evidence="2 3">JC280</strain>
    </source>
</reference>
<dbReference type="AlphaFoldDB" id="A0A1C3ECY6"/>
<feature type="domain" description="Putative restriction endonuclease" evidence="1">
    <location>
        <begin position="32"/>
        <end position="190"/>
    </location>
</feature>
<dbReference type="Pfam" id="PF05685">
    <property type="entry name" value="Uma2"/>
    <property type="match status" value="1"/>
</dbReference>
<evidence type="ECO:0000313" key="2">
    <source>
        <dbReference type="EMBL" id="ODA31091.1"/>
    </source>
</evidence>